<dbReference type="Gene3D" id="2.30.30.140">
    <property type="match status" value="1"/>
</dbReference>
<accession>A0A914L2M8</accession>
<sequence>MIQNNSNSNDEQFQHNDIVWVKIEDGTQMPARVIDLRMRYEFDEDEGLGTHFVQQAINCMPGREGSNDNNNKTLVVLFDKLNTWRWVSNNNLEPCEFLETDISRSHYNQNVLEALAKARQFWENVLHLQSL</sequence>
<reference evidence="2" key="1">
    <citation type="submission" date="2022-11" db="UniProtKB">
        <authorList>
            <consortium name="WormBaseParasite"/>
        </authorList>
    </citation>
    <scope>IDENTIFICATION</scope>
</reference>
<evidence type="ECO:0000313" key="2">
    <source>
        <dbReference type="WBParaSite" id="Minc3s00194g07222"/>
    </source>
</evidence>
<proteinExistence type="predicted"/>
<dbReference type="AlphaFoldDB" id="A0A914L2M8"/>
<dbReference type="WBParaSite" id="Minc3s00194g07222">
    <property type="protein sequence ID" value="Minc3s00194g07222"/>
    <property type="gene ID" value="Minc3s00194g07222"/>
</dbReference>
<protein>
    <submittedName>
        <fullName evidence="2">Uncharacterized protein</fullName>
    </submittedName>
</protein>
<evidence type="ECO:0000313" key="1">
    <source>
        <dbReference type="Proteomes" id="UP000887563"/>
    </source>
</evidence>
<keyword evidence="1" id="KW-1185">Reference proteome</keyword>
<dbReference type="Proteomes" id="UP000887563">
    <property type="component" value="Unplaced"/>
</dbReference>
<name>A0A914L2M8_MELIC</name>
<dbReference type="SUPFAM" id="SSF63748">
    <property type="entry name" value="Tudor/PWWP/MBT"/>
    <property type="match status" value="1"/>
</dbReference>
<organism evidence="1 2">
    <name type="scientific">Meloidogyne incognita</name>
    <name type="common">Southern root-knot nematode worm</name>
    <name type="synonym">Oxyuris incognita</name>
    <dbReference type="NCBI Taxonomy" id="6306"/>
    <lineage>
        <taxon>Eukaryota</taxon>
        <taxon>Metazoa</taxon>
        <taxon>Ecdysozoa</taxon>
        <taxon>Nematoda</taxon>
        <taxon>Chromadorea</taxon>
        <taxon>Rhabditida</taxon>
        <taxon>Tylenchina</taxon>
        <taxon>Tylenchomorpha</taxon>
        <taxon>Tylenchoidea</taxon>
        <taxon>Meloidogynidae</taxon>
        <taxon>Meloidogyninae</taxon>
        <taxon>Meloidogyne</taxon>
        <taxon>Meloidogyne incognita group</taxon>
    </lineage>
</organism>